<organism evidence="3 4">
    <name type="scientific">Colocasia esculenta</name>
    <name type="common">Wild taro</name>
    <name type="synonym">Arum esculentum</name>
    <dbReference type="NCBI Taxonomy" id="4460"/>
    <lineage>
        <taxon>Eukaryota</taxon>
        <taxon>Viridiplantae</taxon>
        <taxon>Streptophyta</taxon>
        <taxon>Embryophyta</taxon>
        <taxon>Tracheophyta</taxon>
        <taxon>Spermatophyta</taxon>
        <taxon>Magnoliopsida</taxon>
        <taxon>Liliopsida</taxon>
        <taxon>Araceae</taxon>
        <taxon>Aroideae</taxon>
        <taxon>Colocasieae</taxon>
        <taxon>Colocasia</taxon>
    </lineage>
</organism>
<feature type="region of interest" description="Disordered" evidence="1">
    <location>
        <begin position="940"/>
        <end position="968"/>
    </location>
</feature>
<comment type="caution">
    <text evidence="3">The sequence shown here is derived from an EMBL/GenBank/DDBJ whole genome shotgun (WGS) entry which is preliminary data.</text>
</comment>
<evidence type="ECO:0000256" key="1">
    <source>
        <dbReference type="SAM" id="MobiDB-lite"/>
    </source>
</evidence>
<feature type="compositionally biased region" description="Basic residues" evidence="1">
    <location>
        <begin position="45"/>
        <end position="54"/>
    </location>
</feature>
<sequence length="1080" mass="118642">MLRKPDPGKRAVPGREPSNGGRLLSEIEALGRALSLTGRPAVPPKARRRWKSKALKTDPLSPSKPAQKEKKPSSSSTTATLSSIWSWKPLRALSRIRHRRFDCLFTLHAHSIEGLPPSFHGDSLCVHWKRNEAEIGLRTRPARVSMGVAEFEETLEHRCAVYGSRGGGPHRAAKYEGRQFVVYPLVVGAPSVDLGKYVVDFTRLLPLTLEELEGEASGSWNTTFKLSGKARGAELNASFGFSLLGGKDMVEPGGSRTASELLLAEAVGTVEGAGKLRGLQRMGSIPASSHESKGRWRLRSRSMEDIEVVHELLLPTSGSEPVGLFDVRKLPVNRSCYQCGTDNHADGSKAAFKDLRQQDGLPISRSKALSQQVMVDLEFDDDAEFTVIEQGIEVVKKENIDDRDDLGDYVEPRNVGNRDKHELEDNAIEDNVVTAETVVEELESAFQGLSILEPLGLESVKAEIQVPEQLDYKEFKSNCKKGKANRSLSLDDVTESVASEFLSMLGIEHILLGSSSDSDPESPRERLWKQFKRESLFNKGSIFGVDIEKEEELGWKHCREGMDLCSVVHSSETEHQNAFDSTKSRTRARMLEDAETEALMREWGLNEKAFEDSPPGSASGFGSPIELPHGDPLHHLTLGDGVGPFVQTRDGGFLRSEMGSSIIEIQRHLASGGIEKLSEQASKVMPLEEITGKTMQQIAWETLPALEACERQPFFKHFKAEGELGVGKSDASKGKIGEISNPSASNYVSLEDLLPLAMEKIEALSIEGLRIQSGMSYEDAPSSISLESVTEASALEGKGAKGCRPSGPKSATRLQLLDVKDGSEDVDGLLGLSITLDEWMKLDAGLIDEDDQISSRTSRILAAHHASAELLVTGGWEGERKGSKNPGRKWGLLGNSFTIALMVQLRDPLRNYEPVGTPMFALIQAERLFIPPKPGLIYGPASNKLGSERDESPRIEHESSKEEENRGEEVVAQFRITDMHVAGLKTSPGKKKFWGTAIQEQSGYRWLLASGMGMNDKHPFMKSKAILRSLQGDNEKLQASDMFWSISSCVSGTEAKWALLCPHIRNPNIILPSELSIYLV</sequence>
<feature type="domain" description="C2 NT-type" evidence="2">
    <location>
        <begin position="93"/>
        <end position="243"/>
    </location>
</feature>
<keyword evidence="4" id="KW-1185">Reference proteome</keyword>
<dbReference type="EMBL" id="NMUH01001475">
    <property type="protein sequence ID" value="MQL92690.1"/>
    <property type="molecule type" value="Genomic_DNA"/>
</dbReference>
<gene>
    <name evidence="3" type="ORF">Taro_025316</name>
</gene>
<dbReference type="Pfam" id="PF21745">
    <property type="entry name" value="PMI1_PMIR1-2_C"/>
    <property type="match status" value="1"/>
</dbReference>
<dbReference type="Pfam" id="PF10358">
    <property type="entry name" value="NT-C2"/>
    <property type="match status" value="1"/>
</dbReference>
<dbReference type="PANTHER" id="PTHR33414:SF1">
    <property type="entry name" value="PROTEIN PLASTID MOVEMENT IMPAIRED 1-RELATED 1"/>
    <property type="match status" value="1"/>
</dbReference>
<feature type="region of interest" description="Disordered" evidence="1">
    <location>
        <begin position="1"/>
        <end position="22"/>
    </location>
</feature>
<reference evidence="3" key="1">
    <citation type="submission" date="2017-07" db="EMBL/GenBank/DDBJ databases">
        <title>Taro Niue Genome Assembly and Annotation.</title>
        <authorList>
            <person name="Atibalentja N."/>
            <person name="Keating K."/>
            <person name="Fields C.J."/>
        </authorList>
    </citation>
    <scope>NUCLEOTIDE SEQUENCE</scope>
    <source>
        <strain evidence="3">Niue_2</strain>
        <tissue evidence="3">Leaf</tissue>
    </source>
</reference>
<evidence type="ECO:0000259" key="2">
    <source>
        <dbReference type="PROSITE" id="PS51840"/>
    </source>
</evidence>
<evidence type="ECO:0000313" key="4">
    <source>
        <dbReference type="Proteomes" id="UP000652761"/>
    </source>
</evidence>
<accession>A0A843VG77</accession>
<dbReference type="AlphaFoldDB" id="A0A843VG77"/>
<feature type="compositionally biased region" description="Basic and acidic residues" evidence="1">
    <location>
        <begin position="946"/>
        <end position="968"/>
    </location>
</feature>
<dbReference type="InterPro" id="IPR019448">
    <property type="entry name" value="NT-C2"/>
</dbReference>
<feature type="region of interest" description="Disordered" evidence="1">
    <location>
        <begin position="35"/>
        <end position="78"/>
    </location>
</feature>
<dbReference type="Proteomes" id="UP000652761">
    <property type="component" value="Unassembled WGS sequence"/>
</dbReference>
<name>A0A843VG77_COLES</name>
<dbReference type="InterPro" id="IPR039614">
    <property type="entry name" value="PMI1-like"/>
</dbReference>
<proteinExistence type="predicted"/>
<dbReference type="OrthoDB" id="2019483at2759"/>
<dbReference type="PROSITE" id="PS51840">
    <property type="entry name" value="C2_NT"/>
    <property type="match status" value="1"/>
</dbReference>
<evidence type="ECO:0000313" key="3">
    <source>
        <dbReference type="EMBL" id="MQL92690.1"/>
    </source>
</evidence>
<dbReference type="InterPro" id="IPR048972">
    <property type="entry name" value="PMI1_PMIR1-2_C"/>
</dbReference>
<protein>
    <recommendedName>
        <fullName evidence="2">C2 NT-type domain-containing protein</fullName>
    </recommendedName>
</protein>
<dbReference type="PANTHER" id="PTHR33414">
    <property type="entry name" value="PROTEIN PLASTID MOVEMENT IMPAIRED 1-RELATED 1"/>
    <property type="match status" value="1"/>
</dbReference>